<accession>A0A9K3IIR3</accession>
<keyword evidence="1" id="KW-1133">Transmembrane helix</keyword>
<reference evidence="2" key="2">
    <citation type="submission" date="2020-06" db="EMBL/GenBank/DDBJ databases">
        <title>Helianthus annuus Genome sequencing and assembly Release 2.</title>
        <authorList>
            <person name="Gouzy J."/>
            <person name="Langlade N."/>
            <person name="Munos S."/>
        </authorList>
    </citation>
    <scope>NUCLEOTIDE SEQUENCE</scope>
    <source>
        <tissue evidence="2">Leaves</tissue>
    </source>
</reference>
<sequence>MQPLSQIIPILKSQIAPYRTVIILRLIILGLFFHYRITNPVESSYGLWLTFVICEIYFAISWVLDQFPKWSPFNRITFKDELSARYERDGEP</sequence>
<dbReference type="AlphaFoldDB" id="A0A9K3IIR3"/>
<evidence type="ECO:0000313" key="3">
    <source>
        <dbReference type="Proteomes" id="UP000215914"/>
    </source>
</evidence>
<dbReference type="PANTHER" id="PTHR13301">
    <property type="entry name" value="X-BOX TRANSCRIPTION FACTOR-RELATED"/>
    <property type="match status" value="1"/>
</dbReference>
<keyword evidence="2" id="KW-0328">Glycosyltransferase</keyword>
<protein>
    <submittedName>
        <fullName evidence="2">Cellulose synthase (UDP-forming)</fullName>
        <ecNumber evidence="2">2.4.1.12</ecNumber>
    </submittedName>
</protein>
<dbReference type="Gramene" id="mRNA:HanXRQr2_Chr08g0360441">
    <property type="protein sequence ID" value="mRNA:HanXRQr2_Chr08g0360441"/>
    <property type="gene ID" value="HanXRQr2_Chr08g0360441"/>
</dbReference>
<feature type="transmembrane region" description="Helical" evidence="1">
    <location>
        <begin position="45"/>
        <end position="64"/>
    </location>
</feature>
<keyword evidence="1" id="KW-0812">Transmembrane</keyword>
<dbReference type="EC" id="2.4.1.12" evidence="2"/>
<organism evidence="2 3">
    <name type="scientific">Helianthus annuus</name>
    <name type="common">Common sunflower</name>
    <dbReference type="NCBI Taxonomy" id="4232"/>
    <lineage>
        <taxon>Eukaryota</taxon>
        <taxon>Viridiplantae</taxon>
        <taxon>Streptophyta</taxon>
        <taxon>Embryophyta</taxon>
        <taxon>Tracheophyta</taxon>
        <taxon>Spermatophyta</taxon>
        <taxon>Magnoliopsida</taxon>
        <taxon>eudicotyledons</taxon>
        <taxon>Gunneridae</taxon>
        <taxon>Pentapetalae</taxon>
        <taxon>asterids</taxon>
        <taxon>campanulids</taxon>
        <taxon>Asterales</taxon>
        <taxon>Asteraceae</taxon>
        <taxon>Asteroideae</taxon>
        <taxon>Heliantheae alliance</taxon>
        <taxon>Heliantheae</taxon>
        <taxon>Helianthus</taxon>
    </lineage>
</organism>
<gene>
    <name evidence="2" type="ORF">HanXRQr2_Chr08g0360441</name>
</gene>
<keyword evidence="2" id="KW-0808">Transferase</keyword>
<comment type="caution">
    <text evidence="2">The sequence shown here is derived from an EMBL/GenBank/DDBJ whole genome shotgun (WGS) entry which is preliminary data.</text>
</comment>
<evidence type="ECO:0000256" key="1">
    <source>
        <dbReference type="SAM" id="Phobius"/>
    </source>
</evidence>
<evidence type="ECO:0000313" key="2">
    <source>
        <dbReference type="EMBL" id="KAF5797161.1"/>
    </source>
</evidence>
<feature type="transmembrane region" description="Helical" evidence="1">
    <location>
        <begin position="15"/>
        <end position="33"/>
    </location>
</feature>
<reference evidence="2" key="1">
    <citation type="journal article" date="2017" name="Nature">
        <title>The sunflower genome provides insights into oil metabolism, flowering and Asterid evolution.</title>
        <authorList>
            <person name="Badouin H."/>
            <person name="Gouzy J."/>
            <person name="Grassa C.J."/>
            <person name="Murat F."/>
            <person name="Staton S.E."/>
            <person name="Cottret L."/>
            <person name="Lelandais-Briere C."/>
            <person name="Owens G.L."/>
            <person name="Carrere S."/>
            <person name="Mayjonade B."/>
            <person name="Legrand L."/>
            <person name="Gill N."/>
            <person name="Kane N.C."/>
            <person name="Bowers J.E."/>
            <person name="Hubner S."/>
            <person name="Bellec A."/>
            <person name="Berard A."/>
            <person name="Berges H."/>
            <person name="Blanchet N."/>
            <person name="Boniface M.C."/>
            <person name="Brunel D."/>
            <person name="Catrice O."/>
            <person name="Chaidir N."/>
            <person name="Claudel C."/>
            <person name="Donnadieu C."/>
            <person name="Faraut T."/>
            <person name="Fievet G."/>
            <person name="Helmstetter N."/>
            <person name="King M."/>
            <person name="Knapp S.J."/>
            <person name="Lai Z."/>
            <person name="Le Paslier M.C."/>
            <person name="Lippi Y."/>
            <person name="Lorenzon L."/>
            <person name="Mandel J.R."/>
            <person name="Marage G."/>
            <person name="Marchand G."/>
            <person name="Marquand E."/>
            <person name="Bret-Mestries E."/>
            <person name="Morien E."/>
            <person name="Nambeesan S."/>
            <person name="Nguyen T."/>
            <person name="Pegot-Espagnet P."/>
            <person name="Pouilly N."/>
            <person name="Raftis F."/>
            <person name="Sallet E."/>
            <person name="Schiex T."/>
            <person name="Thomas J."/>
            <person name="Vandecasteele C."/>
            <person name="Vares D."/>
            <person name="Vear F."/>
            <person name="Vautrin S."/>
            <person name="Crespi M."/>
            <person name="Mangin B."/>
            <person name="Burke J.M."/>
            <person name="Salse J."/>
            <person name="Munos S."/>
            <person name="Vincourt P."/>
            <person name="Rieseberg L.H."/>
            <person name="Langlade N.B."/>
        </authorList>
    </citation>
    <scope>NUCLEOTIDE SEQUENCE</scope>
    <source>
        <tissue evidence="2">Leaves</tissue>
    </source>
</reference>
<keyword evidence="3" id="KW-1185">Reference proteome</keyword>
<proteinExistence type="predicted"/>
<keyword evidence="1" id="KW-0472">Membrane</keyword>
<name>A0A9K3IIR3_HELAN</name>
<dbReference type="GO" id="GO:0016760">
    <property type="term" value="F:cellulose synthase (UDP-forming) activity"/>
    <property type="evidence" value="ECO:0007669"/>
    <property type="project" value="UniProtKB-EC"/>
</dbReference>
<dbReference type="EMBL" id="MNCJ02000323">
    <property type="protein sequence ID" value="KAF5797161.1"/>
    <property type="molecule type" value="Genomic_DNA"/>
</dbReference>
<dbReference type="Proteomes" id="UP000215914">
    <property type="component" value="Unassembled WGS sequence"/>
</dbReference>